<protein>
    <submittedName>
        <fullName evidence="1">Uncharacterized protein</fullName>
    </submittedName>
</protein>
<dbReference type="Proteomes" id="UP000248553">
    <property type="component" value="Unassembled WGS sequence"/>
</dbReference>
<reference evidence="2" key="1">
    <citation type="submission" date="2018-05" db="EMBL/GenBank/DDBJ databases">
        <authorList>
            <person name="Nie L."/>
        </authorList>
    </citation>
    <scope>NUCLEOTIDE SEQUENCE [LARGE SCALE GENOMIC DNA]</scope>
    <source>
        <strain evidence="2">NL</strain>
    </source>
</reference>
<gene>
    <name evidence="1" type="ORF">DLM85_15225</name>
</gene>
<accession>A0A328BHP6</accession>
<proteinExistence type="predicted"/>
<sequence length="176" mass="20305">MASSFSGLGDDVGLWAQDGFIEAIQLCLIHEIEARRLDTEPWLLTYKRRLALQALPLIYGGTSLELDEHLTTAARRALICRLNEQIIRRIRQAPDYLTGPTRHRFRHRAMQLLWETGELVSGSKDDFQRAVNDGGWQHSAIQEVKRNYLHGFVLLNRLLKGRLRARVDSPIDYWPC</sequence>
<dbReference type="RefSeq" id="WP_111478961.1">
    <property type="nucleotide sequence ID" value="NZ_QHKM01000004.1"/>
</dbReference>
<dbReference type="EMBL" id="QHKM01000004">
    <property type="protein sequence ID" value="RAK66051.1"/>
    <property type="molecule type" value="Genomic_DNA"/>
</dbReference>
<keyword evidence="2" id="KW-1185">Reference proteome</keyword>
<evidence type="ECO:0000313" key="2">
    <source>
        <dbReference type="Proteomes" id="UP000248553"/>
    </source>
</evidence>
<dbReference type="AlphaFoldDB" id="A0A328BHP6"/>
<name>A0A328BHP6_9BACT</name>
<dbReference type="OrthoDB" id="1441027at2"/>
<comment type="caution">
    <text evidence="1">The sequence shown here is derived from an EMBL/GenBank/DDBJ whole genome shotgun (WGS) entry which is preliminary data.</text>
</comment>
<evidence type="ECO:0000313" key="1">
    <source>
        <dbReference type="EMBL" id="RAK66051.1"/>
    </source>
</evidence>
<organism evidence="1 2">
    <name type="scientific">Hymenobacter edaphi</name>
    <dbReference type="NCBI Taxonomy" id="2211146"/>
    <lineage>
        <taxon>Bacteria</taxon>
        <taxon>Pseudomonadati</taxon>
        <taxon>Bacteroidota</taxon>
        <taxon>Cytophagia</taxon>
        <taxon>Cytophagales</taxon>
        <taxon>Hymenobacteraceae</taxon>
        <taxon>Hymenobacter</taxon>
    </lineage>
</organism>